<feature type="non-terminal residue" evidence="1">
    <location>
        <position position="1"/>
    </location>
</feature>
<gene>
    <name evidence="1" type="ORF">JG688_00016681</name>
</gene>
<dbReference type="EMBL" id="JAENGY010002162">
    <property type="protein sequence ID" value="KAG6945227.1"/>
    <property type="molecule type" value="Genomic_DNA"/>
</dbReference>
<evidence type="ECO:0000313" key="1">
    <source>
        <dbReference type="EMBL" id="KAG6945227.1"/>
    </source>
</evidence>
<keyword evidence="2" id="KW-1185">Reference proteome</keyword>
<dbReference type="Proteomes" id="UP000709295">
    <property type="component" value="Unassembled WGS sequence"/>
</dbReference>
<comment type="caution">
    <text evidence="1">The sequence shown here is derived from an EMBL/GenBank/DDBJ whole genome shotgun (WGS) entry which is preliminary data.</text>
</comment>
<dbReference type="AlphaFoldDB" id="A0A8J5IDS3"/>
<organism evidence="1 2">
    <name type="scientific">Phytophthora aleatoria</name>
    <dbReference type="NCBI Taxonomy" id="2496075"/>
    <lineage>
        <taxon>Eukaryota</taxon>
        <taxon>Sar</taxon>
        <taxon>Stramenopiles</taxon>
        <taxon>Oomycota</taxon>
        <taxon>Peronosporomycetes</taxon>
        <taxon>Peronosporales</taxon>
        <taxon>Peronosporaceae</taxon>
        <taxon>Phytophthora</taxon>
    </lineage>
</organism>
<accession>A0A8J5IDS3</accession>
<name>A0A8J5IDS3_9STRA</name>
<dbReference type="InterPro" id="IPR002110">
    <property type="entry name" value="Ankyrin_rpt"/>
</dbReference>
<sequence length="163" mass="18132">AFLHLSSEISNYVGPTPTLSLHQACLTGSVQLLECRQTPGWSPTHFLRSDPHYHRWEFIRALTDAAGEGSSEEVKWLLAHFPACEAPWTVLDAAAMNGHLEVLQLLEPYFVYTGGDKTQPKKKRKVITSDGYIKSEGANVIYFEDELSRNKLKASLSLGNASK</sequence>
<dbReference type="Pfam" id="PF13637">
    <property type="entry name" value="Ank_4"/>
    <property type="match status" value="1"/>
</dbReference>
<protein>
    <submittedName>
        <fullName evidence="1">Uncharacterized protein</fullName>
    </submittedName>
</protein>
<reference evidence="1" key="1">
    <citation type="submission" date="2021-01" db="EMBL/GenBank/DDBJ databases">
        <title>Phytophthora aleatoria, a newly-described species from Pinus radiata is distinct from Phytophthora cactorum isolates based on comparative genomics.</title>
        <authorList>
            <person name="Mcdougal R."/>
            <person name="Panda P."/>
            <person name="Williams N."/>
            <person name="Studholme D.J."/>
        </authorList>
    </citation>
    <scope>NUCLEOTIDE SEQUENCE</scope>
    <source>
        <strain evidence="1">NZFS 4037</strain>
    </source>
</reference>
<evidence type="ECO:0000313" key="2">
    <source>
        <dbReference type="Proteomes" id="UP000709295"/>
    </source>
</evidence>
<proteinExistence type="predicted"/>